<dbReference type="HOGENOM" id="CLU_019791_1_0_1"/>
<dbReference type="InterPro" id="IPR018626">
    <property type="entry name" value="LCHN/Anr2"/>
</dbReference>
<dbReference type="PANTHER" id="PTHR28153">
    <property type="entry name" value="PROTEIN, PUTATIVE-RELATED"/>
    <property type="match status" value="1"/>
</dbReference>
<dbReference type="Pfam" id="PF09804">
    <property type="entry name" value="DENND11"/>
    <property type="match status" value="1"/>
</dbReference>
<dbReference type="Pfam" id="PF14831">
    <property type="entry name" value="DUF4484"/>
    <property type="match status" value="1"/>
</dbReference>
<name>W6MRF9_9ASCO</name>
<dbReference type="PANTHER" id="PTHR28153:SF1">
    <property type="entry name" value="DUF4484 DOMAIN-CONTAINING PROTEIN"/>
    <property type="match status" value="1"/>
</dbReference>
<dbReference type="RefSeq" id="XP_022456442.1">
    <property type="nucleotide sequence ID" value="XM_022604923.1"/>
</dbReference>
<accession>W6MRF9</accession>
<organism evidence="2 3">
    <name type="scientific">Kuraishia capsulata CBS 1993</name>
    <dbReference type="NCBI Taxonomy" id="1382522"/>
    <lineage>
        <taxon>Eukaryota</taxon>
        <taxon>Fungi</taxon>
        <taxon>Dikarya</taxon>
        <taxon>Ascomycota</taxon>
        <taxon>Saccharomycotina</taxon>
        <taxon>Pichiomycetes</taxon>
        <taxon>Pichiales</taxon>
        <taxon>Pichiaceae</taxon>
        <taxon>Kuraishia</taxon>
    </lineage>
</organism>
<dbReference type="InterPro" id="IPR053056">
    <property type="entry name" value="Lipid_Metab_Assoc_Protein"/>
</dbReference>
<feature type="domain" description="DUF4484" evidence="1">
    <location>
        <begin position="383"/>
        <end position="533"/>
    </location>
</feature>
<sequence>MSTETDSRAPICAMFISKFDVHTGFALEWSQVLTGSSVSLKNLEYKSLPSGLHNVEKDVIAFVQPRNSEDALGQDSILYGLSVFRQNLGVEAASREDIKMYSLGVLIDPKHLMQGVIPKWRPTIYSSTWLYARDLEKLLKHWMSLEDYSNFAMFDKFFEEHKLKNNLNNAFRHIVKSVNQARKVGIDEPILNQKASDGSLASTDSSISKSSNHMLLFLSSLVDNLGPLIFQVWKLALLRKKILISNTHMAIEDTCAYNYCISILSSIPVDISMEIKKCGSQSFERLEFLQPLYSVGINDMTTLEGFTGGYVANTSDSILFDKKKLYDVSVELRDPSNEESIPKIGDNIKATQRDYKKFLVLSELISGDKHDSSSPDWVHKVTEQTSLREFAWLGFSWWATAGENSKRDDELSLERELVSKNFNDYSGQPGDYPEDIDRVLGTVGYFQDLTIKIFSMLIDLINNHNEDFKSPDYDDEDDDQTRLVENNDDDKIIWISPNDIAEMGLDPYSSFDAQFVVELVEVWFNRRARIGSYLGNFCCF</sequence>
<proteinExistence type="predicted"/>
<reference evidence="2" key="1">
    <citation type="submission" date="2013-12" db="EMBL/GenBank/DDBJ databases">
        <authorList>
            <person name="Genoscope - CEA"/>
        </authorList>
    </citation>
    <scope>NUCLEOTIDE SEQUENCE</scope>
    <source>
        <strain evidence="2">CBS 1993</strain>
    </source>
</reference>
<dbReference type="GeneID" id="34517830"/>
<dbReference type="EMBL" id="HG793125">
    <property type="protein sequence ID" value="CDK24425.1"/>
    <property type="molecule type" value="Genomic_DNA"/>
</dbReference>
<evidence type="ECO:0000259" key="1">
    <source>
        <dbReference type="Pfam" id="PF14831"/>
    </source>
</evidence>
<dbReference type="InterPro" id="IPR028115">
    <property type="entry name" value="DUF4484"/>
</dbReference>
<evidence type="ECO:0000313" key="2">
    <source>
        <dbReference type="EMBL" id="CDK24425.1"/>
    </source>
</evidence>
<dbReference type="AlphaFoldDB" id="W6MRF9"/>
<dbReference type="STRING" id="1382522.W6MRF9"/>
<dbReference type="OrthoDB" id="2152680at2759"/>
<dbReference type="Proteomes" id="UP000019384">
    <property type="component" value="Unassembled WGS sequence"/>
</dbReference>
<protein>
    <recommendedName>
        <fullName evidence="1">DUF4484 domain-containing protein</fullName>
    </recommendedName>
</protein>
<keyword evidence="3" id="KW-1185">Reference proteome</keyword>
<gene>
    <name evidence="2" type="ORF">KUCA_T00000387001</name>
</gene>
<reference evidence="2" key="2">
    <citation type="submission" date="2014-02" db="EMBL/GenBank/DDBJ databases">
        <title>Complete DNA sequence of /Kuraishia capsulata/ illustrates novel genomic features among budding yeasts (/Saccharomycotina/).</title>
        <authorList>
            <person name="Morales L."/>
            <person name="Noel B."/>
            <person name="Porcel B."/>
            <person name="Marcet-Houben M."/>
            <person name="Hullo M-F."/>
            <person name="Sacerdot C."/>
            <person name="Tekaia F."/>
            <person name="Leh-Louis V."/>
            <person name="Despons L."/>
            <person name="Khanna V."/>
            <person name="Aury J-M."/>
            <person name="Barbe V."/>
            <person name="Couloux A."/>
            <person name="Labadie K."/>
            <person name="Pelletier E."/>
            <person name="Souciet J-L."/>
            <person name="Boekhout T."/>
            <person name="Gabaldon T."/>
            <person name="Wincker P."/>
            <person name="Dujon B."/>
        </authorList>
    </citation>
    <scope>NUCLEOTIDE SEQUENCE</scope>
    <source>
        <strain evidence="2">CBS 1993</strain>
    </source>
</reference>
<evidence type="ECO:0000313" key="3">
    <source>
        <dbReference type="Proteomes" id="UP000019384"/>
    </source>
</evidence>
<dbReference type="GO" id="GO:0005811">
    <property type="term" value="C:lipid droplet"/>
    <property type="evidence" value="ECO:0007669"/>
    <property type="project" value="TreeGrafter"/>
</dbReference>